<comment type="caution">
    <text evidence="1">The sequence shown here is derived from an EMBL/GenBank/DDBJ whole genome shotgun (WGS) entry which is preliminary data.</text>
</comment>
<evidence type="ECO:0000313" key="2">
    <source>
        <dbReference type="Proteomes" id="UP000698335"/>
    </source>
</evidence>
<dbReference type="EMBL" id="JABZGW010000077">
    <property type="protein sequence ID" value="MBF4807585.1"/>
    <property type="molecule type" value="Genomic_DNA"/>
</dbReference>
<gene>
    <name evidence="1" type="ORF">HXK26_02660</name>
</gene>
<dbReference type="Proteomes" id="UP000698335">
    <property type="component" value="Unassembled WGS sequence"/>
</dbReference>
<accession>A0A930W118</accession>
<proteinExistence type="predicted"/>
<organism evidence="1 2">
    <name type="scientific">Lancefieldella rimae</name>
    <dbReference type="NCBI Taxonomy" id="1383"/>
    <lineage>
        <taxon>Bacteria</taxon>
        <taxon>Bacillati</taxon>
        <taxon>Actinomycetota</taxon>
        <taxon>Coriobacteriia</taxon>
        <taxon>Coriobacteriales</taxon>
        <taxon>Atopobiaceae</taxon>
        <taxon>Lancefieldella</taxon>
    </lineage>
</organism>
<protein>
    <submittedName>
        <fullName evidence="1">Uncharacterized protein</fullName>
    </submittedName>
</protein>
<dbReference type="AlphaFoldDB" id="A0A930W118"/>
<evidence type="ECO:0000313" key="1">
    <source>
        <dbReference type="EMBL" id="MBF4807585.1"/>
    </source>
</evidence>
<sequence>MNFVVLPEVPVLSGLQSYQSCRNFVALPKMRQVGYELPNFQQVWLIYAKLAVNMAIQAILGAFPAALFRQYQLGAFPAALFQQY</sequence>
<reference evidence="1" key="1">
    <citation type="submission" date="2020-04" db="EMBL/GenBank/DDBJ databases">
        <title>Deep metagenomics examines the oral microbiome during advanced dental caries in children, revealing novel taxa and co-occurrences with host molecules.</title>
        <authorList>
            <person name="Baker J.L."/>
            <person name="Morton J.T."/>
            <person name="Dinis M."/>
            <person name="Alvarez R."/>
            <person name="Tran N.C."/>
            <person name="Knight R."/>
            <person name="Edlund A."/>
        </authorList>
    </citation>
    <scope>NUCLEOTIDE SEQUENCE</scope>
    <source>
        <strain evidence="1">JCVI_38_bin.5</strain>
    </source>
</reference>
<name>A0A930W118_9ACTN</name>